<dbReference type="InterPro" id="IPR016024">
    <property type="entry name" value="ARM-type_fold"/>
</dbReference>
<reference evidence="1 2" key="1">
    <citation type="submission" date="2022-05" db="EMBL/GenBank/DDBJ databases">
        <title>Genome Sequencing of Bee-Associated Microbes.</title>
        <authorList>
            <person name="Dunlap C."/>
        </authorList>
    </citation>
    <scope>NUCLEOTIDE SEQUENCE [LARGE SCALE GENOMIC DNA]</scope>
    <source>
        <strain evidence="1 2">NRRL B-14421</strain>
    </source>
</reference>
<dbReference type="InterPro" id="IPR004155">
    <property type="entry name" value="PBS_lyase_HEAT"/>
</dbReference>
<dbReference type="SMART" id="SM00567">
    <property type="entry name" value="EZ_HEAT"/>
    <property type="match status" value="1"/>
</dbReference>
<accession>A0ABT4G747</accession>
<name>A0ABT4G747_9BACL</name>
<dbReference type="Gene3D" id="1.25.10.10">
    <property type="entry name" value="Leucine-rich Repeat Variant"/>
    <property type="match status" value="1"/>
</dbReference>
<dbReference type="SUPFAM" id="SSF48371">
    <property type="entry name" value="ARM repeat"/>
    <property type="match status" value="2"/>
</dbReference>
<sequence>MSIDLLFELQHEVRRLFIAGSGMAAGDLRLQKMLPQLQKLGESAPVFNRMAQAVSQVLEAETSGSASRLLELGTLLNSVLYTQGKTETKEELIPVEGTGAKLSTLIPYRKLHPLIEALTQKGQGRMEQLRQGYDDGVFHDFRVIPAAVSALDDSYVEIPDFLHRKVLPALGMEALPALQQQFRLDGGKGDARRLELIHELIPASAIDLLLQAARQGSTEVRSTAIELLSDYPDQEEFILEQADDKKKEIRRAALFALSRLGTEQAIARLYKALGSKDQDLAIEPIQLCKANDLTLNVIGHAEDVLERIVQRTNVEDSAQQLLADIRSLQGKRVPEVVNFLEKVLSTPSFIVPETEAVQEAAADLLLQLDLPEADRFAVSLHEAYNRKFIAYSFRAAIKILPPEDVYERFCHDLKDKKQPAAKDLLRVLYEVTPTLLHQADEPNEAASPHFVTWDSRWVHLFVKLDEEELVCRFAQDPDPKVTAYLVKKCEELPNFNRNKTANMLLILFSQNYQDAPRLLMDILEKGGAKQFYYLDRVQLTLLSLLPRHYAQRLQQFAEGLSYQGMKNQLLEIAETIAAKPEQIERSDNEEKGQGLWGWIKSKMS</sequence>
<proteinExistence type="predicted"/>
<keyword evidence="2" id="KW-1185">Reference proteome</keyword>
<gene>
    <name evidence="1" type="ORF">M5X19_03530</name>
</gene>
<evidence type="ECO:0000313" key="1">
    <source>
        <dbReference type="EMBL" id="MCY9692001.1"/>
    </source>
</evidence>
<dbReference type="RefSeq" id="WP_268613636.1">
    <property type="nucleotide sequence ID" value="NZ_JAMDMX010000008.1"/>
</dbReference>
<protein>
    <submittedName>
        <fullName evidence="1">HEAT repeat domain-containing protein</fullName>
    </submittedName>
</protein>
<dbReference type="Pfam" id="PF13646">
    <property type="entry name" value="HEAT_2"/>
    <property type="match status" value="1"/>
</dbReference>
<dbReference type="Proteomes" id="UP001527099">
    <property type="component" value="Unassembled WGS sequence"/>
</dbReference>
<organism evidence="1 2">
    <name type="scientific">Paenibacillus alginolyticus</name>
    <dbReference type="NCBI Taxonomy" id="59839"/>
    <lineage>
        <taxon>Bacteria</taxon>
        <taxon>Bacillati</taxon>
        <taxon>Bacillota</taxon>
        <taxon>Bacilli</taxon>
        <taxon>Bacillales</taxon>
        <taxon>Paenibacillaceae</taxon>
        <taxon>Paenibacillus</taxon>
    </lineage>
</organism>
<comment type="caution">
    <text evidence="1">The sequence shown here is derived from an EMBL/GenBank/DDBJ whole genome shotgun (WGS) entry which is preliminary data.</text>
</comment>
<evidence type="ECO:0000313" key="2">
    <source>
        <dbReference type="Proteomes" id="UP001527099"/>
    </source>
</evidence>
<dbReference type="InterPro" id="IPR011989">
    <property type="entry name" value="ARM-like"/>
</dbReference>
<dbReference type="EMBL" id="JAMDMX010000008">
    <property type="protein sequence ID" value="MCY9692001.1"/>
    <property type="molecule type" value="Genomic_DNA"/>
</dbReference>